<protein>
    <submittedName>
        <fullName evidence="2">Uncharacterized protein</fullName>
    </submittedName>
</protein>
<dbReference type="AlphaFoldDB" id="A0A9Q1F4K8"/>
<evidence type="ECO:0000313" key="2">
    <source>
        <dbReference type="EMBL" id="KAJ8350710.1"/>
    </source>
</evidence>
<name>A0A9Q1F4K8_SYNKA</name>
<keyword evidence="3" id="KW-1185">Reference proteome</keyword>
<organism evidence="2 3">
    <name type="scientific">Synaphobranchus kaupii</name>
    <name type="common">Kaup's arrowtooth eel</name>
    <dbReference type="NCBI Taxonomy" id="118154"/>
    <lineage>
        <taxon>Eukaryota</taxon>
        <taxon>Metazoa</taxon>
        <taxon>Chordata</taxon>
        <taxon>Craniata</taxon>
        <taxon>Vertebrata</taxon>
        <taxon>Euteleostomi</taxon>
        <taxon>Actinopterygii</taxon>
        <taxon>Neopterygii</taxon>
        <taxon>Teleostei</taxon>
        <taxon>Anguilliformes</taxon>
        <taxon>Synaphobranchidae</taxon>
        <taxon>Synaphobranchus</taxon>
    </lineage>
</organism>
<dbReference type="Proteomes" id="UP001152622">
    <property type="component" value="Chromosome 9"/>
</dbReference>
<dbReference type="EMBL" id="JAINUF010000009">
    <property type="protein sequence ID" value="KAJ8350710.1"/>
    <property type="molecule type" value="Genomic_DNA"/>
</dbReference>
<gene>
    <name evidence="2" type="ORF">SKAU_G00258400</name>
</gene>
<sequence>MEGKGRGQPPCGDSQPFKDIFTSPIQAVPLYAASGEANDTKRAAHLPPFYAALRRATLLPHCPVPLVIEALDSRGQLEYVNTKAPYLSRGGQAWHHRSHWQQTKRGTLERSLPTDPPCRHGASLHTFNPAVHPGRVGIPNRYPCPLVVMSLMNNLGGGVFPLSPRPAARENNSPPLSLSAGPAARRDLR</sequence>
<comment type="caution">
    <text evidence="2">The sequence shown here is derived from an EMBL/GenBank/DDBJ whole genome shotgun (WGS) entry which is preliminary data.</text>
</comment>
<feature type="region of interest" description="Disordered" evidence="1">
    <location>
        <begin position="166"/>
        <end position="189"/>
    </location>
</feature>
<accession>A0A9Q1F4K8</accession>
<proteinExistence type="predicted"/>
<evidence type="ECO:0000256" key="1">
    <source>
        <dbReference type="SAM" id="MobiDB-lite"/>
    </source>
</evidence>
<reference evidence="2" key="1">
    <citation type="journal article" date="2023" name="Science">
        <title>Genome structures resolve the early diversification of teleost fishes.</title>
        <authorList>
            <person name="Parey E."/>
            <person name="Louis A."/>
            <person name="Montfort J."/>
            <person name="Bouchez O."/>
            <person name="Roques C."/>
            <person name="Iampietro C."/>
            <person name="Lluch J."/>
            <person name="Castinel A."/>
            <person name="Donnadieu C."/>
            <person name="Desvignes T."/>
            <person name="Floi Bucao C."/>
            <person name="Jouanno E."/>
            <person name="Wen M."/>
            <person name="Mejri S."/>
            <person name="Dirks R."/>
            <person name="Jansen H."/>
            <person name="Henkel C."/>
            <person name="Chen W.J."/>
            <person name="Zahm M."/>
            <person name="Cabau C."/>
            <person name="Klopp C."/>
            <person name="Thompson A.W."/>
            <person name="Robinson-Rechavi M."/>
            <person name="Braasch I."/>
            <person name="Lecointre G."/>
            <person name="Bobe J."/>
            <person name="Postlethwait J.H."/>
            <person name="Berthelot C."/>
            <person name="Roest Crollius H."/>
            <person name="Guiguen Y."/>
        </authorList>
    </citation>
    <scope>NUCLEOTIDE SEQUENCE</scope>
    <source>
        <strain evidence="2">WJC10195</strain>
    </source>
</reference>
<evidence type="ECO:0000313" key="3">
    <source>
        <dbReference type="Proteomes" id="UP001152622"/>
    </source>
</evidence>